<dbReference type="Gene3D" id="1.20.1180.10">
    <property type="entry name" value="Udp N-acetylglucosamine O-acyltransferase, C-terminal domain"/>
    <property type="match status" value="1"/>
</dbReference>
<dbReference type="RefSeq" id="WP_271087454.1">
    <property type="nucleotide sequence ID" value="NZ_JAPJZH010000001.1"/>
</dbReference>
<comment type="function">
    <text evidence="8">Involved in the biosynthesis of lipid A, a phosphorylated glycolipid that anchors the lipopolysaccharide to the outer membrane of the cell.</text>
</comment>
<comment type="subcellular location">
    <subcellularLocation>
        <location evidence="8">Cytoplasm</location>
    </subcellularLocation>
</comment>
<dbReference type="GO" id="GO:0008780">
    <property type="term" value="F:acyl-[acyl-carrier-protein]-UDP-N-acetylglucosamine O-acyltransferase activity"/>
    <property type="evidence" value="ECO:0007669"/>
    <property type="project" value="UniProtKB-EC"/>
</dbReference>
<accession>A0ABT4VGX3</accession>
<dbReference type="PANTHER" id="PTHR43480:SF1">
    <property type="entry name" value="ACYL-[ACYL-CARRIER-PROTEIN]--UDP-N-ACETYLGLUCOSAMINE O-ACYLTRANSFERASE, MITOCHONDRIAL-RELATED"/>
    <property type="match status" value="1"/>
</dbReference>
<evidence type="ECO:0000313" key="10">
    <source>
        <dbReference type="EMBL" id="MDA4843941.1"/>
    </source>
</evidence>
<evidence type="ECO:0000256" key="6">
    <source>
        <dbReference type="ARBA" id="ARBA00023098"/>
    </source>
</evidence>
<comment type="caution">
    <text evidence="10">The sequence shown here is derived from an EMBL/GenBank/DDBJ whole genome shotgun (WGS) entry which is preliminary data.</text>
</comment>
<dbReference type="Pfam" id="PF00132">
    <property type="entry name" value="Hexapep"/>
    <property type="match status" value="2"/>
</dbReference>
<dbReference type="PROSITE" id="PS00101">
    <property type="entry name" value="HEXAPEP_TRANSFERASES"/>
    <property type="match status" value="1"/>
</dbReference>
<dbReference type="InterPro" id="IPR001451">
    <property type="entry name" value="Hexapep"/>
</dbReference>
<evidence type="ECO:0000313" key="11">
    <source>
        <dbReference type="Proteomes" id="UP001148313"/>
    </source>
</evidence>
<dbReference type="InterPro" id="IPR037157">
    <property type="entry name" value="Acetyltransf_C_sf"/>
</dbReference>
<dbReference type="HAMAP" id="MF_00387">
    <property type="entry name" value="LpxA"/>
    <property type="match status" value="1"/>
</dbReference>
<dbReference type="InterPro" id="IPR010137">
    <property type="entry name" value="Lipid_A_LpxA"/>
</dbReference>
<protein>
    <recommendedName>
        <fullName evidence="8">Acyl-[acyl-carrier-protein]--UDP-N-acetylglucosamine O-acyltransferase</fullName>
        <shortName evidence="8">UDP-N-acetylglucosamine acyltransferase</shortName>
        <ecNumber evidence="8">2.3.1.129</ecNumber>
    </recommendedName>
</protein>
<proteinExistence type="inferred from homology"/>
<evidence type="ECO:0000256" key="3">
    <source>
        <dbReference type="ARBA" id="ARBA00022556"/>
    </source>
</evidence>
<feature type="domain" description="UDP N-acetylglucosamine O-acyltransferase C-terminal" evidence="9">
    <location>
        <begin position="180"/>
        <end position="261"/>
    </location>
</feature>
<dbReference type="Pfam" id="PF13720">
    <property type="entry name" value="Acetyltransf_11"/>
    <property type="match status" value="1"/>
</dbReference>
<comment type="similarity">
    <text evidence="8">Belongs to the transferase hexapeptide repeat family. LpxA subfamily.</text>
</comment>
<evidence type="ECO:0000256" key="5">
    <source>
        <dbReference type="ARBA" id="ARBA00022737"/>
    </source>
</evidence>
<keyword evidence="3 8" id="KW-0441">Lipid A biosynthesis</keyword>
<dbReference type="PANTHER" id="PTHR43480">
    <property type="entry name" value="ACYL-[ACYL-CARRIER-PROTEIN]--UDP-N-ACETYLGLUCOSAMINE O-ACYLTRANSFERASE"/>
    <property type="match status" value="1"/>
</dbReference>
<dbReference type="Proteomes" id="UP001148313">
    <property type="component" value="Unassembled WGS sequence"/>
</dbReference>
<organism evidence="10 11">
    <name type="scientific">Hoeflea poritis</name>
    <dbReference type="NCBI Taxonomy" id="2993659"/>
    <lineage>
        <taxon>Bacteria</taxon>
        <taxon>Pseudomonadati</taxon>
        <taxon>Pseudomonadota</taxon>
        <taxon>Alphaproteobacteria</taxon>
        <taxon>Hyphomicrobiales</taxon>
        <taxon>Rhizobiaceae</taxon>
        <taxon>Hoeflea</taxon>
    </lineage>
</organism>
<dbReference type="InterPro" id="IPR018357">
    <property type="entry name" value="Hexapep_transf_CS"/>
</dbReference>
<dbReference type="InterPro" id="IPR011004">
    <property type="entry name" value="Trimer_LpxA-like_sf"/>
</dbReference>
<keyword evidence="2 8" id="KW-0444">Lipid biosynthesis</keyword>
<dbReference type="Gene3D" id="2.160.10.10">
    <property type="entry name" value="Hexapeptide repeat proteins"/>
    <property type="match status" value="1"/>
</dbReference>
<evidence type="ECO:0000256" key="2">
    <source>
        <dbReference type="ARBA" id="ARBA00022516"/>
    </source>
</evidence>
<comment type="catalytic activity">
    <reaction evidence="8">
        <text>a (3R)-hydroxyacyl-[ACP] + UDP-N-acetyl-alpha-D-glucosamine = a UDP-3-O-[(3R)-3-hydroxyacyl]-N-acetyl-alpha-D-glucosamine + holo-[ACP]</text>
        <dbReference type="Rhea" id="RHEA:67812"/>
        <dbReference type="Rhea" id="RHEA-COMP:9685"/>
        <dbReference type="Rhea" id="RHEA-COMP:9945"/>
        <dbReference type="ChEBI" id="CHEBI:57705"/>
        <dbReference type="ChEBI" id="CHEBI:64479"/>
        <dbReference type="ChEBI" id="CHEBI:78827"/>
        <dbReference type="ChEBI" id="CHEBI:173225"/>
        <dbReference type="EC" id="2.3.1.129"/>
    </reaction>
</comment>
<dbReference type="NCBIfam" id="NF003657">
    <property type="entry name" value="PRK05289.1"/>
    <property type="match status" value="1"/>
</dbReference>
<dbReference type="InterPro" id="IPR029098">
    <property type="entry name" value="Acetyltransf_C"/>
</dbReference>
<dbReference type="EMBL" id="JAPJZH010000001">
    <property type="protein sequence ID" value="MDA4843941.1"/>
    <property type="molecule type" value="Genomic_DNA"/>
</dbReference>
<keyword evidence="1 8" id="KW-0963">Cytoplasm</keyword>
<dbReference type="SUPFAM" id="SSF51161">
    <property type="entry name" value="Trimeric LpxA-like enzymes"/>
    <property type="match status" value="1"/>
</dbReference>
<comment type="subunit">
    <text evidence="8">Homotrimer.</text>
</comment>
<sequence length="270" mass="28513">MIAASASIHPSSVIEDGARIGENVWIGPFCFVGKDVTLDNGVRLMSHVVVTGKTAIGERTAVFHGAALGAEPQNVNYKGEETELRIGTDCLIREGVTMHTGMPDAGGVTSVGNHSMFLAYSHVAHDCHVGSHVILSNNVMLGGHVTVGDRVIMGGGAAVHQFCRVGHHAFVGGLAACSLDVIPYGMLNGNPGILGGLNVIGMSRSGMSKAEIHTVRRAFKRIFHGEGTVRQNLEAIRHEFDNVPALADLFSFMDGESHRGLASAAKEKRA</sequence>
<dbReference type="PIRSF" id="PIRSF000456">
    <property type="entry name" value="UDP-GlcNAc_acltr"/>
    <property type="match status" value="1"/>
</dbReference>
<evidence type="ECO:0000256" key="4">
    <source>
        <dbReference type="ARBA" id="ARBA00022679"/>
    </source>
</evidence>
<keyword evidence="5 8" id="KW-0677">Repeat</keyword>
<keyword evidence="11" id="KW-1185">Reference proteome</keyword>
<keyword evidence="4 8" id="KW-0808">Transferase</keyword>
<keyword evidence="6 8" id="KW-0443">Lipid metabolism</keyword>
<evidence type="ECO:0000256" key="1">
    <source>
        <dbReference type="ARBA" id="ARBA00022490"/>
    </source>
</evidence>
<dbReference type="EC" id="2.3.1.129" evidence="8"/>
<keyword evidence="7 8" id="KW-0012">Acyltransferase</keyword>
<dbReference type="NCBIfam" id="TIGR01852">
    <property type="entry name" value="lipid_A_lpxA"/>
    <property type="match status" value="1"/>
</dbReference>
<reference evidence="10" key="1">
    <citation type="submission" date="2022-11" db="EMBL/GenBank/DDBJ databases">
        <title>Hoeflea poritis sp. nov., isolated from scleractinian coral Porites lutea.</title>
        <authorList>
            <person name="Zhang G."/>
            <person name="Wei Q."/>
            <person name="Cai L."/>
        </authorList>
    </citation>
    <scope>NUCLEOTIDE SEQUENCE</scope>
    <source>
        <strain evidence="10">E7-10</strain>
    </source>
</reference>
<name>A0ABT4VGX3_9HYPH</name>
<comment type="pathway">
    <text evidence="8">Glycolipid biosynthesis; lipid IV(A) biosynthesis; lipid IV(A) from (3R)-3-hydroxytetradecanoyl-[acyl-carrier-protein] and UDP-N-acetyl-alpha-D-glucosamine: step 1/6.</text>
</comment>
<evidence type="ECO:0000256" key="7">
    <source>
        <dbReference type="ARBA" id="ARBA00023315"/>
    </source>
</evidence>
<gene>
    <name evidence="8 10" type="primary">lpxA</name>
    <name evidence="10" type="ORF">OOZ53_01205</name>
</gene>
<dbReference type="CDD" id="cd03351">
    <property type="entry name" value="LbH_UDP-GlcNAc_AT"/>
    <property type="match status" value="1"/>
</dbReference>
<evidence type="ECO:0000259" key="9">
    <source>
        <dbReference type="Pfam" id="PF13720"/>
    </source>
</evidence>
<evidence type="ECO:0000256" key="8">
    <source>
        <dbReference type="HAMAP-Rule" id="MF_00387"/>
    </source>
</evidence>